<reference evidence="14 15" key="1">
    <citation type="submission" date="2017-03" db="EMBL/GenBank/DDBJ databases">
        <title>Genome Survey of Euroglyphus maynei.</title>
        <authorList>
            <person name="Arlian L.G."/>
            <person name="Morgan M.S."/>
            <person name="Rider S.D."/>
        </authorList>
    </citation>
    <scope>NUCLEOTIDE SEQUENCE [LARGE SCALE GENOMIC DNA]</scope>
    <source>
        <strain evidence="14">Arlian Lab</strain>
        <tissue evidence="14">Whole body</tissue>
    </source>
</reference>
<feature type="compositionally biased region" description="Basic residues" evidence="12">
    <location>
        <begin position="230"/>
        <end position="246"/>
    </location>
</feature>
<evidence type="ECO:0000256" key="5">
    <source>
        <dbReference type="ARBA" id="ARBA00022771"/>
    </source>
</evidence>
<dbReference type="PROSITE" id="PS50157">
    <property type="entry name" value="ZINC_FINGER_C2H2_2"/>
    <property type="match status" value="3"/>
</dbReference>
<gene>
    <name evidence="14" type="ORF">BLA29_001497</name>
</gene>
<dbReference type="Gene3D" id="3.30.160.60">
    <property type="entry name" value="Classic Zinc Finger"/>
    <property type="match status" value="3"/>
</dbReference>
<keyword evidence="3" id="KW-0479">Metal-binding</keyword>
<evidence type="ECO:0000256" key="7">
    <source>
        <dbReference type="ARBA" id="ARBA00022843"/>
    </source>
</evidence>
<evidence type="ECO:0000256" key="9">
    <source>
        <dbReference type="ARBA" id="ARBA00023163"/>
    </source>
</evidence>
<dbReference type="InterPro" id="IPR056438">
    <property type="entry name" value="Znf-C2H2_CTCF"/>
</dbReference>
<feature type="compositionally biased region" description="Low complexity" evidence="12">
    <location>
        <begin position="206"/>
        <end position="229"/>
    </location>
</feature>
<feature type="region of interest" description="Disordered" evidence="12">
    <location>
        <begin position="1"/>
        <end position="28"/>
    </location>
</feature>
<dbReference type="FunFam" id="3.30.160.60:FF:000046">
    <property type="entry name" value="Putative B-cell lymphoma/leukemia 11A"/>
    <property type="match status" value="1"/>
</dbReference>
<feature type="compositionally biased region" description="Acidic residues" evidence="12">
    <location>
        <begin position="1"/>
        <end position="26"/>
    </location>
</feature>
<evidence type="ECO:0000256" key="10">
    <source>
        <dbReference type="ARBA" id="ARBA00023242"/>
    </source>
</evidence>
<feature type="region of interest" description="Disordered" evidence="12">
    <location>
        <begin position="390"/>
        <end position="431"/>
    </location>
</feature>
<evidence type="ECO:0000256" key="3">
    <source>
        <dbReference type="ARBA" id="ARBA00022723"/>
    </source>
</evidence>
<comment type="subcellular location">
    <subcellularLocation>
        <location evidence="1">Nucleus</location>
    </subcellularLocation>
</comment>
<proteinExistence type="predicted"/>
<keyword evidence="6" id="KW-0862">Zinc</keyword>
<dbReference type="OrthoDB" id="10046198at2759"/>
<keyword evidence="10" id="KW-0539">Nucleus</keyword>
<dbReference type="GO" id="GO:0008270">
    <property type="term" value="F:zinc ion binding"/>
    <property type="evidence" value="ECO:0007669"/>
    <property type="project" value="UniProtKB-KW"/>
</dbReference>
<dbReference type="GO" id="GO:0003700">
    <property type="term" value="F:DNA-binding transcription factor activity"/>
    <property type="evidence" value="ECO:0007669"/>
    <property type="project" value="TreeGrafter"/>
</dbReference>
<dbReference type="Proteomes" id="UP000194236">
    <property type="component" value="Unassembled WGS sequence"/>
</dbReference>
<evidence type="ECO:0000256" key="12">
    <source>
        <dbReference type="SAM" id="MobiDB-lite"/>
    </source>
</evidence>
<feature type="domain" description="C2H2-type" evidence="13">
    <location>
        <begin position="297"/>
        <end position="319"/>
    </location>
</feature>
<feature type="domain" description="C2H2-type" evidence="13">
    <location>
        <begin position="269"/>
        <end position="296"/>
    </location>
</feature>
<dbReference type="InterPro" id="IPR051497">
    <property type="entry name" value="Dev/Hematopoietic_TF"/>
</dbReference>
<keyword evidence="15" id="KW-1185">Reference proteome</keyword>
<name>A0A1Y3BG67_EURMA</name>
<dbReference type="FunFam" id="3.30.160.60:FF:001175">
    <property type="entry name" value="Zinc finger, C2H2 type"/>
    <property type="match status" value="1"/>
</dbReference>
<evidence type="ECO:0000313" key="15">
    <source>
        <dbReference type="Proteomes" id="UP000194236"/>
    </source>
</evidence>
<dbReference type="PANTHER" id="PTHR45993">
    <property type="entry name" value="B-CELL LYMPHOMA/LEUKEMIA 11"/>
    <property type="match status" value="1"/>
</dbReference>
<feature type="compositionally biased region" description="Polar residues" evidence="12">
    <location>
        <begin position="187"/>
        <end position="201"/>
    </location>
</feature>
<evidence type="ECO:0000313" key="14">
    <source>
        <dbReference type="EMBL" id="OTF79919.1"/>
    </source>
</evidence>
<evidence type="ECO:0000256" key="8">
    <source>
        <dbReference type="ARBA" id="ARBA00023015"/>
    </source>
</evidence>
<dbReference type="GO" id="GO:0000978">
    <property type="term" value="F:RNA polymerase II cis-regulatory region sequence-specific DNA binding"/>
    <property type="evidence" value="ECO:0007669"/>
    <property type="project" value="TreeGrafter"/>
</dbReference>
<keyword evidence="4" id="KW-0677">Repeat</keyword>
<keyword evidence="8" id="KW-0805">Transcription regulation</keyword>
<feature type="compositionally biased region" description="Polar residues" evidence="12">
    <location>
        <begin position="411"/>
        <end position="424"/>
    </location>
</feature>
<evidence type="ECO:0000256" key="6">
    <source>
        <dbReference type="ARBA" id="ARBA00022833"/>
    </source>
</evidence>
<organism evidence="14 15">
    <name type="scientific">Euroglyphus maynei</name>
    <name type="common">Mayne's house dust mite</name>
    <dbReference type="NCBI Taxonomy" id="6958"/>
    <lineage>
        <taxon>Eukaryota</taxon>
        <taxon>Metazoa</taxon>
        <taxon>Ecdysozoa</taxon>
        <taxon>Arthropoda</taxon>
        <taxon>Chelicerata</taxon>
        <taxon>Arachnida</taxon>
        <taxon>Acari</taxon>
        <taxon>Acariformes</taxon>
        <taxon>Sarcoptiformes</taxon>
        <taxon>Astigmata</taxon>
        <taxon>Psoroptidia</taxon>
        <taxon>Analgoidea</taxon>
        <taxon>Pyroglyphidae</taxon>
        <taxon>Pyroglyphinae</taxon>
        <taxon>Euroglyphus</taxon>
    </lineage>
</organism>
<protein>
    <submittedName>
        <fullName evidence="14">Zinc finger domain-containing protein</fullName>
    </submittedName>
</protein>
<feature type="region of interest" description="Disordered" evidence="12">
    <location>
        <begin position="74"/>
        <end position="109"/>
    </location>
</feature>
<evidence type="ECO:0000259" key="13">
    <source>
        <dbReference type="PROSITE" id="PS50157"/>
    </source>
</evidence>
<accession>A0A1Y3BG67</accession>
<dbReference type="InterPro" id="IPR013087">
    <property type="entry name" value="Znf_C2H2_type"/>
</dbReference>
<dbReference type="GO" id="GO:0006357">
    <property type="term" value="P:regulation of transcription by RNA polymerase II"/>
    <property type="evidence" value="ECO:0007669"/>
    <property type="project" value="TreeGrafter"/>
</dbReference>
<evidence type="ECO:0000256" key="1">
    <source>
        <dbReference type="ARBA" id="ARBA00004123"/>
    </source>
</evidence>
<dbReference type="Pfam" id="PF23611">
    <property type="entry name" value="zf-C2H2_16"/>
    <property type="match status" value="1"/>
</dbReference>
<evidence type="ECO:0000256" key="4">
    <source>
        <dbReference type="ARBA" id="ARBA00022737"/>
    </source>
</evidence>
<dbReference type="PANTHER" id="PTHR45993:SF6">
    <property type="entry name" value="C2H2-TYPE DOMAIN-CONTAINING PROTEIN"/>
    <property type="match status" value="1"/>
</dbReference>
<keyword evidence="5 11" id="KW-0863">Zinc-finger</keyword>
<keyword evidence="2" id="KW-1017">Isopeptide bond</keyword>
<dbReference type="SUPFAM" id="SSF57667">
    <property type="entry name" value="beta-beta-alpha zinc fingers"/>
    <property type="match status" value="2"/>
</dbReference>
<dbReference type="EMBL" id="MUJZ01020779">
    <property type="protein sequence ID" value="OTF79919.1"/>
    <property type="molecule type" value="Genomic_DNA"/>
</dbReference>
<feature type="compositionally biased region" description="Low complexity" evidence="12">
    <location>
        <begin position="390"/>
        <end position="406"/>
    </location>
</feature>
<dbReference type="AlphaFoldDB" id="A0A1Y3BG67"/>
<dbReference type="SMART" id="SM00355">
    <property type="entry name" value="ZnF_C2H2"/>
    <property type="match status" value="3"/>
</dbReference>
<comment type="caution">
    <text evidence="14">The sequence shown here is derived from an EMBL/GenBank/DDBJ whole genome shotgun (WGS) entry which is preliminary data.</text>
</comment>
<dbReference type="Pfam" id="PF00096">
    <property type="entry name" value="zf-C2H2"/>
    <property type="match status" value="2"/>
</dbReference>
<keyword evidence="9" id="KW-0804">Transcription</keyword>
<feature type="compositionally biased region" description="Polar residues" evidence="12">
    <location>
        <begin position="85"/>
        <end position="104"/>
    </location>
</feature>
<keyword evidence="7" id="KW-0832">Ubl conjugation</keyword>
<evidence type="ECO:0000256" key="11">
    <source>
        <dbReference type="PROSITE-ProRule" id="PRU00042"/>
    </source>
</evidence>
<feature type="region of interest" description="Disordered" evidence="12">
    <location>
        <begin position="182"/>
        <end position="262"/>
    </location>
</feature>
<dbReference type="PROSITE" id="PS00028">
    <property type="entry name" value="ZINC_FINGER_C2H2_1"/>
    <property type="match status" value="2"/>
</dbReference>
<feature type="domain" description="C2H2-type" evidence="13">
    <location>
        <begin position="327"/>
        <end position="357"/>
    </location>
</feature>
<sequence length="431" mass="46831">MEIGVDEVDDEDEEIDDEDDEDEMNDNDNHIVKLVKRNKSINGDLIAEDLSSRSSAKLSDFGSIKTSAIDGAGLHHLTLSPPFSPRSSSDTRPLSIPKPSNNNHMPLGKGPSAMNMQNLLGEMMEKMGFPNLQYNDAYKQIMEETTGMNSEAAVEFLRSTSNKLSMTDANNAFVKGAAATSLPPPLTTAQNHHSNSTTNGNGMHRTNGTTLRNSLLSNNSSPLAGIGNNNHHHQQGHRNMSSHHGLRSGVNSATATTDGRRKEHRYRNDTCEYCGKVFKNCSNLTVHRRSHTGEKPYKCELCSYACAQSSKLTRHMKTHGRHGKDVYKCRFCDMPFSVPSTLEKHMRKCVVNQNNRNAAAAAAAAAAAGLSGHHGASPLANAELALLMQQQHQQTLQSHHQTSHLHGGNGTSVNVLSSASSATSNDKDSDL</sequence>
<dbReference type="GO" id="GO:0005634">
    <property type="term" value="C:nucleus"/>
    <property type="evidence" value="ECO:0007669"/>
    <property type="project" value="UniProtKB-SubCell"/>
</dbReference>
<evidence type="ECO:0000256" key="2">
    <source>
        <dbReference type="ARBA" id="ARBA00022499"/>
    </source>
</evidence>
<dbReference type="InterPro" id="IPR036236">
    <property type="entry name" value="Znf_C2H2_sf"/>
</dbReference>